<sequence>MKKFLVHIFIKVMLDRPIKLFIRIFQVFYIDSKPLNQLDSPIPLDNEQGTKDNLIWVDYNSFIINQNQSVCRLFKITELICKDESFQMK</sequence>
<organism evidence="1 2">
    <name type="scientific">Paramecium pentaurelia</name>
    <dbReference type="NCBI Taxonomy" id="43138"/>
    <lineage>
        <taxon>Eukaryota</taxon>
        <taxon>Sar</taxon>
        <taxon>Alveolata</taxon>
        <taxon>Ciliophora</taxon>
        <taxon>Intramacronucleata</taxon>
        <taxon>Oligohymenophorea</taxon>
        <taxon>Peniculida</taxon>
        <taxon>Parameciidae</taxon>
        <taxon>Paramecium</taxon>
    </lineage>
</organism>
<dbReference type="AlphaFoldDB" id="A0A8S1XS88"/>
<dbReference type="EMBL" id="CAJJDO010000137">
    <property type="protein sequence ID" value="CAD8204346.1"/>
    <property type="molecule type" value="Genomic_DNA"/>
</dbReference>
<evidence type="ECO:0000313" key="2">
    <source>
        <dbReference type="Proteomes" id="UP000689195"/>
    </source>
</evidence>
<keyword evidence="2" id="KW-1185">Reference proteome</keyword>
<reference evidence="1" key="1">
    <citation type="submission" date="2021-01" db="EMBL/GenBank/DDBJ databases">
        <authorList>
            <consortium name="Genoscope - CEA"/>
            <person name="William W."/>
        </authorList>
    </citation>
    <scope>NUCLEOTIDE SEQUENCE</scope>
</reference>
<proteinExistence type="predicted"/>
<protein>
    <submittedName>
        <fullName evidence="1">Uncharacterized protein</fullName>
    </submittedName>
</protein>
<dbReference type="Proteomes" id="UP000689195">
    <property type="component" value="Unassembled WGS sequence"/>
</dbReference>
<accession>A0A8S1XS88</accession>
<gene>
    <name evidence="1" type="ORF">PPENT_87.1.T1370018</name>
</gene>
<comment type="caution">
    <text evidence="1">The sequence shown here is derived from an EMBL/GenBank/DDBJ whole genome shotgun (WGS) entry which is preliminary data.</text>
</comment>
<evidence type="ECO:0000313" key="1">
    <source>
        <dbReference type="EMBL" id="CAD8204346.1"/>
    </source>
</evidence>
<name>A0A8S1XS88_9CILI</name>